<feature type="compositionally biased region" description="Polar residues" evidence="3">
    <location>
        <begin position="276"/>
        <end position="286"/>
    </location>
</feature>
<dbReference type="GO" id="GO:0005096">
    <property type="term" value="F:GTPase activator activity"/>
    <property type="evidence" value="ECO:0007669"/>
    <property type="project" value="UniProtKB-KW"/>
</dbReference>
<feature type="compositionally biased region" description="Low complexity" evidence="3">
    <location>
        <begin position="222"/>
        <end position="246"/>
    </location>
</feature>
<feature type="compositionally biased region" description="Polar residues" evidence="3">
    <location>
        <begin position="88"/>
        <end position="112"/>
    </location>
</feature>
<dbReference type="InterPro" id="IPR000195">
    <property type="entry name" value="Rab-GAP-TBC_dom"/>
</dbReference>
<dbReference type="FunFam" id="1.10.8.270:FF:000001">
    <property type="entry name" value="TBC1 domain family member 1"/>
    <property type="match status" value="1"/>
</dbReference>
<keyword evidence="1" id="KW-0343">GTPase activation</keyword>
<evidence type="ECO:0000313" key="6">
    <source>
        <dbReference type="Proteomes" id="UP000789706"/>
    </source>
</evidence>
<name>A0A9N8V9Q2_9GLOM</name>
<dbReference type="AlphaFoldDB" id="A0A9N8V9Q2"/>
<feature type="compositionally biased region" description="Low complexity" evidence="3">
    <location>
        <begin position="686"/>
        <end position="709"/>
    </location>
</feature>
<protein>
    <submittedName>
        <fullName evidence="5">9798_t:CDS:1</fullName>
    </submittedName>
</protein>
<dbReference type="PANTHER" id="PTHR47219">
    <property type="entry name" value="RAB GTPASE-ACTIVATING PROTEIN 1-LIKE"/>
    <property type="match status" value="1"/>
</dbReference>
<sequence>MTLQKSLPTKEFSSRSENLFGVNQQEKEGWEIVQHSFEGNLLPIEIEDNSSIIQLHNSSSEKAIINNCNNIKSISNKTSSTLVIDNKPGQNTTRAKNKLNSSSHNKQVVNNNLKEKRKSIGTISRTKTELDKKKSISSQKTKKTKTNMSAETGDDVPSLGVDNLLNRRHSAPPKLTLAFKNRHLKERPSPLRTTITSSDASSAPLILSPKILELRRSETFQSKSSTSNDDINNNSNVSDSNNVKNINTKKTKKIEVKNEAKNEKSISKPRRKMTVKSPTRKNTLQKGENMDVIIARLEEQNSSLPPQDSTGFLLARLERQNDMLDNDPKFKANLETTIPAIIIEQSSDEVILPVLDGENIDLDFWTALIQDYTSVATKLPHLLAAKLQEGLPQELRGLLWQSMCQASSTYLETMYSQLLSESSPYDKIIQRDLARTFPTIEMFKEENGNGQTMLWNVLKAYSLYDPLVGYCQGLGFLVGPLLMNMGEAQAFCVFVRLMETYDMRTMFTLKMEGLQQRLYQFSALLSQICPELHAHFQKHGVHPAMYASQWFLSLFAYTYPLPLVYRIYDVVFAEGAPETIMRVAIALLKNNEAKLLSFEEFEDLLEFLTSKLYESYNNEPTGLIKDAMALSSVITKAKLDQLSDVYVKDLEDQKKHTEELAASSRSRSSVNTIHDVESSSSENINTTASDQSSNSSESEAIPSSTPTTTSFFSNSATMGVLHQQIEDLVTALSQLQKEHADVTDQLVNMKMEKMDLVTEAEEMKSKLRGLEKENKRMSSASVLSIDSATTLNDESVGRHSSKFASSPFEPTVDQFIKQQISYLTESPRMTRRSSVPTYITMINSLNPEDQKFGKYNLEDWAIELKKSLQREAELTEELNRVKRGKDDLLHDNIELIKHVEELETVITNTTQSHKALLDKNIFLQTEIERLDVEATQALYEQSTMESDVKDVKILRFDNVKLSKENEKYKKEIEILKAKLSWQQGVDEDNNITTSNTISMPINPRRTSFLNFFNPSNERVTCSKDCVKRVENAEETLKQVQSMLLESENARNSMSVQLEELNHLINGFADISEIEPFDPEEISVNVNAQYPSVKPKPENRLSSSLSLASFFANS</sequence>
<keyword evidence="2" id="KW-0175">Coiled coil</keyword>
<dbReference type="PROSITE" id="PS50086">
    <property type="entry name" value="TBC_RABGAP"/>
    <property type="match status" value="1"/>
</dbReference>
<evidence type="ECO:0000313" key="5">
    <source>
        <dbReference type="EMBL" id="CAG8448815.1"/>
    </source>
</evidence>
<dbReference type="Gene3D" id="1.10.472.80">
    <property type="entry name" value="Ypt/Rab-GAP domain of gyp1p, domain 3"/>
    <property type="match status" value="1"/>
</dbReference>
<evidence type="ECO:0000259" key="4">
    <source>
        <dbReference type="PROSITE" id="PS50086"/>
    </source>
</evidence>
<feature type="region of interest" description="Disordered" evidence="3">
    <location>
        <begin position="87"/>
        <end position="159"/>
    </location>
</feature>
<organism evidence="5 6">
    <name type="scientific">Diversispora eburnea</name>
    <dbReference type="NCBI Taxonomy" id="1213867"/>
    <lineage>
        <taxon>Eukaryota</taxon>
        <taxon>Fungi</taxon>
        <taxon>Fungi incertae sedis</taxon>
        <taxon>Mucoromycota</taxon>
        <taxon>Glomeromycotina</taxon>
        <taxon>Glomeromycetes</taxon>
        <taxon>Diversisporales</taxon>
        <taxon>Diversisporaceae</taxon>
        <taxon>Diversispora</taxon>
    </lineage>
</organism>
<dbReference type="Proteomes" id="UP000789706">
    <property type="component" value="Unassembled WGS sequence"/>
</dbReference>
<reference evidence="5" key="1">
    <citation type="submission" date="2021-06" db="EMBL/GenBank/DDBJ databases">
        <authorList>
            <person name="Kallberg Y."/>
            <person name="Tangrot J."/>
            <person name="Rosling A."/>
        </authorList>
    </citation>
    <scope>NUCLEOTIDE SEQUENCE</scope>
    <source>
        <strain evidence="5">AZ414A</strain>
    </source>
</reference>
<evidence type="ECO:0000256" key="2">
    <source>
        <dbReference type="SAM" id="Coils"/>
    </source>
</evidence>
<keyword evidence="6" id="KW-1185">Reference proteome</keyword>
<accession>A0A9N8V9Q2</accession>
<gene>
    <name evidence="5" type="ORF">DEBURN_LOCUS1985</name>
</gene>
<dbReference type="EMBL" id="CAJVPK010000101">
    <property type="protein sequence ID" value="CAG8448815.1"/>
    <property type="molecule type" value="Genomic_DNA"/>
</dbReference>
<dbReference type="SUPFAM" id="SSF47923">
    <property type="entry name" value="Ypt/Rab-GAP domain of gyp1p"/>
    <property type="match status" value="2"/>
</dbReference>
<dbReference type="FunFam" id="1.10.472.80:FF:000027">
    <property type="entry name" value="GTPase activating protein (Evi5)"/>
    <property type="match status" value="1"/>
</dbReference>
<dbReference type="InterPro" id="IPR035969">
    <property type="entry name" value="Rab-GAP_TBC_sf"/>
</dbReference>
<dbReference type="PANTHER" id="PTHR47219:SF9">
    <property type="entry name" value="GTPASE ACTIVATING PROTEIN AND CENTROSOME-ASSOCIATED, ISOFORM B"/>
    <property type="match status" value="1"/>
</dbReference>
<feature type="region of interest" description="Disordered" evidence="3">
    <location>
        <begin position="219"/>
        <end position="287"/>
    </location>
</feature>
<dbReference type="OrthoDB" id="159449at2759"/>
<evidence type="ECO:0000256" key="1">
    <source>
        <dbReference type="ARBA" id="ARBA00022468"/>
    </source>
</evidence>
<feature type="compositionally biased region" description="Basic and acidic residues" evidence="3">
    <location>
        <begin position="253"/>
        <end position="266"/>
    </location>
</feature>
<feature type="domain" description="Rab-GAP TBC" evidence="4">
    <location>
        <begin position="390"/>
        <end position="575"/>
    </location>
</feature>
<feature type="region of interest" description="Disordered" evidence="3">
    <location>
        <begin position="657"/>
        <end position="709"/>
    </location>
</feature>
<feature type="coiled-coil region" evidence="2">
    <location>
        <begin position="718"/>
        <end position="780"/>
    </location>
</feature>
<dbReference type="InterPro" id="IPR050302">
    <property type="entry name" value="Rab_GAP_TBC_domain"/>
</dbReference>
<comment type="caution">
    <text evidence="5">The sequence shown here is derived from an EMBL/GenBank/DDBJ whole genome shotgun (WGS) entry which is preliminary data.</text>
</comment>
<evidence type="ECO:0000256" key="3">
    <source>
        <dbReference type="SAM" id="MobiDB-lite"/>
    </source>
</evidence>
<dbReference type="GO" id="GO:0031267">
    <property type="term" value="F:small GTPase binding"/>
    <property type="evidence" value="ECO:0007669"/>
    <property type="project" value="TreeGrafter"/>
</dbReference>
<dbReference type="Gene3D" id="1.10.8.270">
    <property type="entry name" value="putative rabgap domain of human tbc1 domain family member 14 like domains"/>
    <property type="match status" value="1"/>
</dbReference>
<dbReference type="Gene3D" id="1.10.10.750">
    <property type="entry name" value="Ypt/Rab-GAP domain of gyp1p, domain 1"/>
    <property type="match status" value="1"/>
</dbReference>
<dbReference type="SMART" id="SM00164">
    <property type="entry name" value="TBC"/>
    <property type="match status" value="1"/>
</dbReference>
<proteinExistence type="predicted"/>
<dbReference type="Pfam" id="PF23436">
    <property type="entry name" value="RabGap-TBC_2"/>
    <property type="match status" value="1"/>
</dbReference>